<dbReference type="Gene3D" id="1.25.40.10">
    <property type="entry name" value="Tetratricopeptide repeat domain"/>
    <property type="match status" value="3"/>
</dbReference>
<accession>A0A0A1UIN3</accession>
<dbReference type="InterPro" id="IPR002641">
    <property type="entry name" value="PNPLA_dom"/>
</dbReference>
<keyword evidence="1" id="KW-0443">Lipid metabolism</keyword>
<dbReference type="SUPFAM" id="SSF52540">
    <property type="entry name" value="P-loop containing nucleoside triphosphate hydrolases"/>
    <property type="match status" value="1"/>
</dbReference>
<dbReference type="Pfam" id="PF01734">
    <property type="entry name" value="Patatin"/>
    <property type="match status" value="1"/>
</dbReference>
<dbReference type="InterPro" id="IPR011990">
    <property type="entry name" value="TPR-like_helical_dom_sf"/>
</dbReference>
<dbReference type="InterPro" id="IPR002182">
    <property type="entry name" value="NB-ARC"/>
</dbReference>
<evidence type="ECO:0000313" key="6">
    <source>
        <dbReference type="Proteomes" id="UP000030108"/>
    </source>
</evidence>
<name>A0A0A1UIN3_9AGAM</name>
<dbReference type="SUPFAM" id="SSF52151">
    <property type="entry name" value="FabD/lysophospholipase-like"/>
    <property type="match status" value="1"/>
</dbReference>
<dbReference type="PROSITE" id="PS51635">
    <property type="entry name" value="PNPLA"/>
    <property type="match status" value="1"/>
</dbReference>
<dbReference type="Pfam" id="PF13374">
    <property type="entry name" value="TPR_10"/>
    <property type="match status" value="3"/>
</dbReference>
<evidence type="ECO:0000256" key="2">
    <source>
        <dbReference type="PROSITE-ProRule" id="PRU01161"/>
    </source>
</evidence>
<proteinExistence type="predicted"/>
<feature type="transmembrane region" description="Helical" evidence="3">
    <location>
        <begin position="1216"/>
        <end position="1237"/>
    </location>
</feature>
<evidence type="ECO:0000259" key="4">
    <source>
        <dbReference type="PROSITE" id="PS51635"/>
    </source>
</evidence>
<reference evidence="6" key="1">
    <citation type="journal article" date="2014" name="Genome Announc.">
        <title>Draft genome sequence of the plant-pathogenic soil fungus Rhizoctonia solani anastomosis group 3 strain Rhs1AP.</title>
        <authorList>
            <person name="Cubeta M.A."/>
            <person name="Thomas E."/>
            <person name="Dean R.A."/>
            <person name="Jabaji S."/>
            <person name="Neate S.M."/>
            <person name="Tavantzis S."/>
            <person name="Toda T."/>
            <person name="Vilgalys R."/>
            <person name="Bharathan N."/>
            <person name="Fedorova-Abrams N."/>
            <person name="Pakala S.B."/>
            <person name="Pakala S.M."/>
            <person name="Zafar N."/>
            <person name="Joardar V."/>
            <person name="Losada L."/>
            <person name="Nierman W.C."/>
        </authorList>
    </citation>
    <scope>NUCLEOTIDE SEQUENCE [LARGE SCALE GENOMIC DNA]</scope>
    <source>
        <strain evidence="6">AG-3</strain>
    </source>
</reference>
<organism evidence="5 6">
    <name type="scientific">Rhizoctonia solani AG-3 Rhs1AP</name>
    <dbReference type="NCBI Taxonomy" id="1086054"/>
    <lineage>
        <taxon>Eukaryota</taxon>
        <taxon>Fungi</taxon>
        <taxon>Dikarya</taxon>
        <taxon>Basidiomycota</taxon>
        <taxon>Agaricomycotina</taxon>
        <taxon>Agaricomycetes</taxon>
        <taxon>Cantharellales</taxon>
        <taxon>Ceratobasidiaceae</taxon>
        <taxon>Rhizoctonia</taxon>
    </lineage>
</organism>
<comment type="caution">
    <text evidence="2">Lacks conserved residue(s) required for the propagation of feature annotation.</text>
</comment>
<dbReference type="Proteomes" id="UP000030108">
    <property type="component" value="Unassembled WGS sequence"/>
</dbReference>
<evidence type="ECO:0000256" key="1">
    <source>
        <dbReference type="ARBA" id="ARBA00023098"/>
    </source>
</evidence>
<dbReference type="OrthoDB" id="1658288at2759"/>
<dbReference type="Gene3D" id="3.40.1090.10">
    <property type="entry name" value="Cytosolic phospholipase A2 catalytic domain"/>
    <property type="match status" value="1"/>
</dbReference>
<dbReference type="GO" id="GO:0043531">
    <property type="term" value="F:ADP binding"/>
    <property type="evidence" value="ECO:0007669"/>
    <property type="project" value="InterPro"/>
</dbReference>
<dbReference type="AlphaFoldDB" id="A0A0A1UIN3"/>
<dbReference type="InterPro" id="IPR016035">
    <property type="entry name" value="Acyl_Trfase/lysoPLipase"/>
</dbReference>
<feature type="domain" description="PNPLA" evidence="4">
    <location>
        <begin position="14"/>
        <end position="214"/>
    </location>
</feature>
<keyword evidence="3" id="KW-0472">Membrane</keyword>
<evidence type="ECO:0000313" key="5">
    <source>
        <dbReference type="EMBL" id="EUC58670.1"/>
    </source>
</evidence>
<evidence type="ECO:0000256" key="3">
    <source>
        <dbReference type="SAM" id="Phobius"/>
    </source>
</evidence>
<dbReference type="SUPFAM" id="SSF48452">
    <property type="entry name" value="TPR-like"/>
    <property type="match status" value="3"/>
</dbReference>
<dbReference type="Gene3D" id="3.40.50.300">
    <property type="entry name" value="P-loop containing nucleotide triphosphate hydrolases"/>
    <property type="match status" value="1"/>
</dbReference>
<dbReference type="PANTHER" id="PTHR46082:SF11">
    <property type="entry name" value="AAA+ ATPASE DOMAIN-CONTAINING PROTEIN-RELATED"/>
    <property type="match status" value="1"/>
</dbReference>
<dbReference type="EMBL" id="JATN01000321">
    <property type="protein sequence ID" value="EUC58670.1"/>
    <property type="molecule type" value="Genomic_DNA"/>
</dbReference>
<dbReference type="InterPro" id="IPR053137">
    <property type="entry name" value="NLR-like"/>
</dbReference>
<dbReference type="PANTHER" id="PTHR46082">
    <property type="entry name" value="ATP/GTP-BINDING PROTEIN-RELATED"/>
    <property type="match status" value="1"/>
</dbReference>
<protein>
    <submittedName>
        <fullName evidence="5">Kinesin light chain, putative</fullName>
    </submittedName>
</protein>
<sequence length="1257" mass="140093">MHETQEVLPGLNILSIDGGAVGGLTSLVVLEEAMHRLQGLQNSDKLPIPANQFDLIAGTGTGGISACMLGRLEMPIDKAIDEYRKLMKVVFAEKKLVGPTTYKKTKLQRALRSMIREATGNEEEPMLRREIDGSKCKTAVFAMAKNNLRACLPVLFRSYRAVANPSPDCAIWEALQATMAHPDLFKSIEIDSSLGQQSFVGGELGCSNPIGHVLSEAKKLYPDRHVACILSIGAGHARIIQVLDPKRLQKITRTRDVEAAMQMATDSERLANEMAIRFSNISGVYFRFNVDQEIQSMPPGSSGRLDEVAHTRAYLRMSEVTEAMEQAVQSISERRATIATEFIDGQIPRQAKKRHPELKRCPALTPVYTGCVAESNQVESCITSYGDNQRVCVICGLGGVGKTQLALNVIQRTRDKWDHIIYLDASSSEVIENALRDFAITKGVGETYGDALTWMEYCPKRWLLVFDNADDRSVKLGQYIPGGHRGSIIITTRLTELTVQAKGPGSTCRLSGMRPEDALALLIKTARLEDRALANGEMEAATALLQDFGYLALAIVHAGAYIGRIQSISITQYRGLFLSSRQRILERSGEFQGTIDGYGKTVYTTWRMNYELLKKESQLMLWLIAFLHYDNINEAFFKRAASNMWLNEDVVPPTKIEQAARYHVRQYLGTFIDSAGQWDGMKFKDVMADLASCSLIDFDHVNLAYSVHVLVQEWASTVITQSPGLALECTTTLISMSIDFNSLADPDANSFSLERQLGAHINSIMRHKYHVEVNHAHKFANVCFQMGQWNHAKSLEERVLETYRRLFGDEHLATLGSIYNLISIYISLGLCEEAEKIGVKALDTYKQLLGEEHISTLRMMGALSLVHAELGQIATTERLQSQILDAYKTRLGEEHPATLKIRSYLMATYSRLGQWIRAEQLGAQVLTSCKRALGEDHPETLAAMGNLAAINLELGRWDAAQNMQVQVLDKCKKMLGEEHPHTLHAMSNNASIYSFCGQWVEAEKLQSHVLAVRKRVLGEEHPHTLLSMNNLASIYSRLREQDKTEQLLSHVLNIHERLLGKDHPVTLTSMSNLAAAHTSLGRWREAVEIGTEILTARERVLGIEHPDTLETMAILGLGFSLGGALDLAKPLQLGVMDARKRLLGEEHPDTIKIMSDLAFTYAKLGQITDAKSLLATAITVSERSLGNQHPNTKSYRANLTYIKIVGYLNNGRLRSLVGSGTVMFGFSAITCVCFVLLRFVSHWLYYTFYWGRDFVLM</sequence>
<keyword evidence="3" id="KW-1133">Transmembrane helix</keyword>
<keyword evidence="3" id="KW-0812">Transmembrane</keyword>
<dbReference type="Pfam" id="PF13424">
    <property type="entry name" value="TPR_12"/>
    <property type="match status" value="3"/>
</dbReference>
<gene>
    <name evidence="5" type="ORF">RSOL_271350</name>
</gene>
<dbReference type="Pfam" id="PF00931">
    <property type="entry name" value="NB-ARC"/>
    <property type="match status" value="1"/>
</dbReference>
<dbReference type="InterPro" id="IPR027417">
    <property type="entry name" value="P-loop_NTPase"/>
</dbReference>
<comment type="caution">
    <text evidence="5">The sequence shown here is derived from an EMBL/GenBank/DDBJ whole genome shotgun (WGS) entry which is preliminary data.</text>
</comment>
<dbReference type="GO" id="GO:0046486">
    <property type="term" value="P:glycerolipid metabolic process"/>
    <property type="evidence" value="ECO:0007669"/>
    <property type="project" value="UniProtKB-ARBA"/>
</dbReference>